<dbReference type="GO" id="GO:0003755">
    <property type="term" value="F:peptidyl-prolyl cis-trans isomerase activity"/>
    <property type="evidence" value="ECO:0007669"/>
    <property type="project" value="InterPro"/>
</dbReference>
<dbReference type="PaxDb" id="3218-PP1S213_46V6.1"/>
<dbReference type="PANTHER" id="PTHR46873">
    <property type="entry name" value="EXPRESSED PROTEIN"/>
    <property type="match status" value="1"/>
</dbReference>
<dbReference type="EnsemblPlants" id="Pp3c9_3160V3.1">
    <property type="protein sequence ID" value="Pp3c9_3160V3.1"/>
    <property type="gene ID" value="Pp3c9_3160"/>
</dbReference>
<evidence type="ECO:0000313" key="4">
    <source>
        <dbReference type="EnsemblPlants" id="Pp3c9_3160V3.1"/>
    </source>
</evidence>
<dbReference type="Proteomes" id="UP000006727">
    <property type="component" value="Chromosome 9"/>
</dbReference>
<dbReference type="RefSeq" id="XP_024385337.1">
    <property type="nucleotide sequence ID" value="XM_024529569.2"/>
</dbReference>
<gene>
    <name evidence="4" type="primary">LOC112287003</name>
    <name evidence="3" type="ORF">PHYPA_012202</name>
</gene>
<feature type="domain" description="PPIase cyclophilin-type" evidence="1">
    <location>
        <begin position="168"/>
        <end position="306"/>
    </location>
</feature>
<dbReference type="STRING" id="3218.A9TEC1"/>
<dbReference type="EnsemblPlants" id="Pp3c9_3160V3.2">
    <property type="protein sequence ID" value="Pp3c9_3160V3.2"/>
    <property type="gene ID" value="Pp3c9_3160"/>
</dbReference>
<evidence type="ECO:0000259" key="2">
    <source>
        <dbReference type="Pfam" id="PF14295"/>
    </source>
</evidence>
<dbReference type="RefSeq" id="XP_073392297.1">
    <property type="nucleotide sequence ID" value="XM_073536196.1"/>
</dbReference>
<evidence type="ECO:0000259" key="1">
    <source>
        <dbReference type="Pfam" id="PF00160"/>
    </source>
</evidence>
<dbReference type="Gramene" id="Pp3c9_3160V3.1">
    <property type="protein sequence ID" value="Pp3c9_3160V3.1"/>
    <property type="gene ID" value="Pp3c9_3160"/>
</dbReference>
<dbReference type="InterPro" id="IPR002130">
    <property type="entry name" value="Cyclophilin-type_PPIase_dom"/>
</dbReference>
<dbReference type="PANTHER" id="PTHR46873:SF1">
    <property type="entry name" value="EXPRESSED PROTEIN"/>
    <property type="match status" value="1"/>
</dbReference>
<dbReference type="RefSeq" id="XP_024385340.1">
    <property type="nucleotide sequence ID" value="XM_024529572.2"/>
</dbReference>
<evidence type="ECO:0000313" key="5">
    <source>
        <dbReference type="Proteomes" id="UP000006727"/>
    </source>
</evidence>
<accession>A9TEC1</accession>
<dbReference type="SUPFAM" id="SSF50891">
    <property type="entry name" value="Cyclophilin-like"/>
    <property type="match status" value="1"/>
</dbReference>
<dbReference type="Gene3D" id="3.50.4.10">
    <property type="entry name" value="Hepatocyte Growth Factor"/>
    <property type="match status" value="1"/>
</dbReference>
<dbReference type="RefSeq" id="XP_073392298.1">
    <property type="nucleotide sequence ID" value="XM_073536197.1"/>
</dbReference>
<dbReference type="InterPro" id="IPR003609">
    <property type="entry name" value="Pan_app"/>
</dbReference>
<proteinExistence type="predicted"/>
<evidence type="ECO:0000313" key="3">
    <source>
        <dbReference type="EMBL" id="PNR47729.1"/>
    </source>
</evidence>
<dbReference type="Pfam" id="PF00160">
    <property type="entry name" value="Pro_isomerase"/>
    <property type="match status" value="1"/>
</dbReference>
<dbReference type="Pfam" id="PF14295">
    <property type="entry name" value="PAN_4"/>
    <property type="match status" value="1"/>
</dbReference>
<dbReference type="GeneID" id="112287003"/>
<dbReference type="OrthoDB" id="532384at2759"/>
<protein>
    <submittedName>
        <fullName evidence="3 4">Uncharacterized protein</fullName>
    </submittedName>
</protein>
<name>A9TEC1_PHYPA</name>
<dbReference type="HOGENOM" id="CLU_853680_0_0_1"/>
<dbReference type="OMA" id="ESPGECC"/>
<dbReference type="Gramene" id="Pp3c9_3160V3.2">
    <property type="protein sequence ID" value="Pp3c9_3160V3.2"/>
    <property type="gene ID" value="Pp3c9_3160"/>
</dbReference>
<dbReference type="InterPro" id="IPR029000">
    <property type="entry name" value="Cyclophilin-like_dom_sf"/>
</dbReference>
<reference evidence="4" key="3">
    <citation type="submission" date="2020-12" db="UniProtKB">
        <authorList>
            <consortium name="EnsemblPlants"/>
        </authorList>
    </citation>
    <scope>IDENTIFICATION</scope>
</reference>
<reference evidence="3 5" key="2">
    <citation type="journal article" date="2018" name="Plant J.">
        <title>The Physcomitrella patens chromosome-scale assembly reveals moss genome structure and evolution.</title>
        <authorList>
            <person name="Lang D."/>
            <person name="Ullrich K.K."/>
            <person name="Murat F."/>
            <person name="Fuchs J."/>
            <person name="Jenkins J."/>
            <person name="Haas F.B."/>
            <person name="Piednoel M."/>
            <person name="Gundlach H."/>
            <person name="Van Bel M."/>
            <person name="Meyberg R."/>
            <person name="Vives C."/>
            <person name="Morata J."/>
            <person name="Symeonidi A."/>
            <person name="Hiss M."/>
            <person name="Muchero W."/>
            <person name="Kamisugi Y."/>
            <person name="Saleh O."/>
            <person name="Blanc G."/>
            <person name="Decker E.L."/>
            <person name="van Gessel N."/>
            <person name="Grimwood J."/>
            <person name="Hayes R.D."/>
            <person name="Graham S.W."/>
            <person name="Gunter L.E."/>
            <person name="McDaniel S.F."/>
            <person name="Hoernstein S.N.W."/>
            <person name="Larsson A."/>
            <person name="Li F.W."/>
            <person name="Perroud P.F."/>
            <person name="Phillips J."/>
            <person name="Ranjan P."/>
            <person name="Rokshar D.S."/>
            <person name="Rothfels C.J."/>
            <person name="Schneider L."/>
            <person name="Shu S."/>
            <person name="Stevenson D.W."/>
            <person name="Thummler F."/>
            <person name="Tillich M."/>
            <person name="Villarreal Aguilar J.C."/>
            <person name="Widiez T."/>
            <person name="Wong G.K."/>
            <person name="Wymore A."/>
            <person name="Zhang Y."/>
            <person name="Zimmer A.D."/>
            <person name="Quatrano R.S."/>
            <person name="Mayer K.F.X."/>
            <person name="Goodstein D."/>
            <person name="Casacuberta J.M."/>
            <person name="Vandepoele K."/>
            <person name="Reski R."/>
            <person name="Cuming A.C."/>
            <person name="Tuskan G.A."/>
            <person name="Maumus F."/>
            <person name="Salse J."/>
            <person name="Schmutz J."/>
            <person name="Rensing S.A."/>
        </authorList>
    </citation>
    <scope>NUCLEOTIDE SEQUENCE [LARGE SCALE GENOMIC DNA]</scope>
    <source>
        <strain evidence="4 5">cv. Gransden 2004</strain>
    </source>
</reference>
<organism evidence="3">
    <name type="scientific">Physcomitrium patens</name>
    <name type="common">Spreading-leaved earth moss</name>
    <name type="synonym">Physcomitrella patens</name>
    <dbReference type="NCBI Taxonomy" id="3218"/>
    <lineage>
        <taxon>Eukaryota</taxon>
        <taxon>Viridiplantae</taxon>
        <taxon>Streptophyta</taxon>
        <taxon>Embryophyta</taxon>
        <taxon>Bryophyta</taxon>
        <taxon>Bryophytina</taxon>
        <taxon>Bryopsida</taxon>
        <taxon>Funariidae</taxon>
        <taxon>Funariales</taxon>
        <taxon>Funariaceae</taxon>
        <taxon>Physcomitrium</taxon>
    </lineage>
</organism>
<keyword evidence="5" id="KW-1185">Reference proteome</keyword>
<dbReference type="AlphaFoldDB" id="A9TEC1"/>
<dbReference type="Gene3D" id="2.40.100.10">
    <property type="entry name" value="Cyclophilin-like"/>
    <property type="match status" value="1"/>
</dbReference>
<dbReference type="eggNOG" id="ENOG502QQWW">
    <property type="taxonomic scope" value="Eukaryota"/>
</dbReference>
<dbReference type="EMBL" id="ABEU02000009">
    <property type="protein sequence ID" value="PNR47729.1"/>
    <property type="molecule type" value="Genomic_DNA"/>
</dbReference>
<feature type="domain" description="Apple" evidence="2">
    <location>
        <begin position="68"/>
        <end position="121"/>
    </location>
</feature>
<reference evidence="3 5" key="1">
    <citation type="journal article" date="2008" name="Science">
        <title>The Physcomitrella genome reveals evolutionary insights into the conquest of land by plants.</title>
        <authorList>
            <person name="Rensing S."/>
            <person name="Lang D."/>
            <person name="Zimmer A."/>
            <person name="Terry A."/>
            <person name="Salamov A."/>
            <person name="Shapiro H."/>
            <person name="Nishiyama T."/>
            <person name="Perroud P.-F."/>
            <person name="Lindquist E."/>
            <person name="Kamisugi Y."/>
            <person name="Tanahashi T."/>
            <person name="Sakakibara K."/>
            <person name="Fujita T."/>
            <person name="Oishi K."/>
            <person name="Shin-I T."/>
            <person name="Kuroki Y."/>
            <person name="Toyoda A."/>
            <person name="Suzuki Y."/>
            <person name="Hashimoto A."/>
            <person name="Yamaguchi K."/>
            <person name="Sugano A."/>
            <person name="Kohara Y."/>
            <person name="Fujiyama A."/>
            <person name="Anterola A."/>
            <person name="Aoki S."/>
            <person name="Ashton N."/>
            <person name="Barbazuk W.B."/>
            <person name="Barker E."/>
            <person name="Bennetzen J."/>
            <person name="Bezanilla M."/>
            <person name="Blankenship R."/>
            <person name="Cho S.H."/>
            <person name="Dutcher S."/>
            <person name="Estelle M."/>
            <person name="Fawcett J.A."/>
            <person name="Gundlach H."/>
            <person name="Hanada K."/>
            <person name="Heyl A."/>
            <person name="Hicks K.A."/>
            <person name="Hugh J."/>
            <person name="Lohr M."/>
            <person name="Mayer K."/>
            <person name="Melkozernov A."/>
            <person name="Murata T."/>
            <person name="Nelson D."/>
            <person name="Pils B."/>
            <person name="Prigge M."/>
            <person name="Reiss B."/>
            <person name="Renner T."/>
            <person name="Rombauts S."/>
            <person name="Rushton P."/>
            <person name="Sanderfoot A."/>
            <person name="Schween G."/>
            <person name="Shiu S.-H."/>
            <person name="Stueber K."/>
            <person name="Theodoulou F.L."/>
            <person name="Tu H."/>
            <person name="Van de Peer Y."/>
            <person name="Verrier P.J."/>
            <person name="Waters E."/>
            <person name="Wood A."/>
            <person name="Yang L."/>
            <person name="Cove D."/>
            <person name="Cuming A."/>
            <person name="Hasebe M."/>
            <person name="Lucas S."/>
            <person name="Mishler D.B."/>
            <person name="Reski R."/>
            <person name="Grigoriev I."/>
            <person name="Quatrano R.S."/>
            <person name="Boore J.L."/>
        </authorList>
    </citation>
    <scope>NUCLEOTIDE SEQUENCE [LARGE SCALE GENOMIC DNA]</scope>
    <source>
        <strain evidence="4 5">cv. Gransden 2004</strain>
    </source>
</reference>
<sequence length="328" mass="36736">MAKRPHESGRPCKLFLTLLTVAGTCLAAYFLLSPLLPNPYSSQISLHRVAWNSADLNITGCCRGLEHTELWSEAVKWGSDFLLNSTQACCDACRNHPRCNSWVYCADQAKCGDFYRQCWLKKQKDPFDPEIHDSSPSNPWTSGLVFERHSGLNTVGILIDSGTLSGEVIHLELLPECSPKSVLHVLELVKLTHCTGCRFYRAEGRGKLWDSNGYHNPKMSSTGPPYAVVQGTLEAQHVAFKGIPKEYTPVIRRGMVGWVGEGPEFFISLADHFEWPRKHTVFATVAENHIYLLESLAELQTNATTWEGVSVQVLVQPINLRLQRVTNQ</sequence>